<dbReference type="GO" id="GO:0003779">
    <property type="term" value="F:actin binding"/>
    <property type="evidence" value="ECO:0007669"/>
    <property type="project" value="InterPro"/>
</dbReference>
<dbReference type="AlphaFoldDB" id="A0A8C4E3B3"/>
<sequence length="284" mass="31783">MALLTLHRIPSISTAPDESLQRRGRLQKRESFALVKGAVLLLEDGDRADINEETSPAPASPVKEGNRGSDTRSRQLHAMVELLRPEDTIKLAVQLESVSPTRVRYLIVVSTLGNKQESILLGMDFPNSDSDQCTIGLVLPVWSDTQVYLDGDGGFSVTSAEETRIFKPVSMQTMWSVLQVLHGCCERAVKAVVIPGNGLEWAQHYHQHVESDRFCLNEWEAMNDLESVRRDGDGQTVSNEGLIKEHLRDIMRTEDLDNLTSKMVTHVGRCEEEVGLHEVRELLE</sequence>
<dbReference type="PANTHER" id="PTHR45864:SF4">
    <property type="entry name" value="PROTEIN PHOSPHATASE SLINGSHOT HOMOLOG 3"/>
    <property type="match status" value="1"/>
</dbReference>
<dbReference type="PANTHER" id="PTHR45864">
    <property type="entry name" value="SLINGSHOT PROTEIN PHOSPHATASE HOMOLOG"/>
    <property type="match status" value="1"/>
</dbReference>
<accession>A0A8C4E3B3</accession>
<reference evidence="3" key="1">
    <citation type="submission" date="2025-08" db="UniProtKB">
        <authorList>
            <consortium name="Ensembl"/>
        </authorList>
    </citation>
    <scope>IDENTIFICATION</scope>
</reference>
<dbReference type="InterPro" id="IPR043587">
    <property type="entry name" value="Phosphatase_SSH-like"/>
</dbReference>
<dbReference type="Proteomes" id="UP000694389">
    <property type="component" value="Unassembled WGS sequence"/>
</dbReference>
<evidence type="ECO:0000313" key="3">
    <source>
        <dbReference type="Ensembl" id="ENSDLAP00005012691.2"/>
    </source>
</evidence>
<dbReference type="GO" id="GO:0030837">
    <property type="term" value="P:negative regulation of actin filament polymerization"/>
    <property type="evidence" value="ECO:0007669"/>
    <property type="project" value="InterPro"/>
</dbReference>
<name>A0A8C4E3B3_DICLA</name>
<dbReference type="GO" id="GO:0016791">
    <property type="term" value="F:phosphatase activity"/>
    <property type="evidence" value="ECO:0007669"/>
    <property type="project" value="InterPro"/>
</dbReference>
<dbReference type="Ensembl" id="ENSDLAT00005013866.2">
    <property type="protein sequence ID" value="ENSDLAP00005012691.2"/>
    <property type="gene ID" value="ENSDLAG00005006452.2"/>
</dbReference>
<protein>
    <recommendedName>
        <fullName evidence="2">Slingshot N-terminal domain-containing protein</fullName>
    </recommendedName>
</protein>
<keyword evidence="4" id="KW-1185">Reference proteome</keyword>
<reference evidence="3" key="2">
    <citation type="submission" date="2025-09" db="UniProtKB">
        <authorList>
            <consortium name="Ensembl"/>
        </authorList>
    </citation>
    <scope>IDENTIFICATION</scope>
</reference>
<evidence type="ECO:0000313" key="4">
    <source>
        <dbReference type="Proteomes" id="UP000694389"/>
    </source>
</evidence>
<evidence type="ECO:0000256" key="1">
    <source>
        <dbReference type="SAM" id="MobiDB-lite"/>
    </source>
</evidence>
<proteinExistence type="predicted"/>
<organism evidence="3 4">
    <name type="scientific">Dicentrarchus labrax</name>
    <name type="common">European seabass</name>
    <name type="synonym">Morone labrax</name>
    <dbReference type="NCBI Taxonomy" id="13489"/>
    <lineage>
        <taxon>Eukaryota</taxon>
        <taxon>Metazoa</taxon>
        <taxon>Chordata</taxon>
        <taxon>Craniata</taxon>
        <taxon>Vertebrata</taxon>
        <taxon>Euteleostomi</taxon>
        <taxon>Actinopterygii</taxon>
        <taxon>Neopterygii</taxon>
        <taxon>Teleostei</taxon>
        <taxon>Neoteleostei</taxon>
        <taxon>Acanthomorphata</taxon>
        <taxon>Eupercaria</taxon>
        <taxon>Moronidae</taxon>
        <taxon>Dicentrarchus</taxon>
    </lineage>
</organism>
<feature type="region of interest" description="Disordered" evidence="1">
    <location>
        <begin position="50"/>
        <end position="72"/>
    </location>
</feature>
<dbReference type="Pfam" id="PF23040">
    <property type="entry name" value="PH_SSH1-like_1st"/>
    <property type="match status" value="1"/>
</dbReference>
<dbReference type="InterPro" id="IPR043588">
    <property type="entry name" value="SSH-N"/>
</dbReference>
<evidence type="ECO:0000259" key="2">
    <source>
        <dbReference type="Pfam" id="PF23040"/>
    </source>
</evidence>
<feature type="domain" description="Slingshot N-terminal" evidence="2">
    <location>
        <begin position="76"/>
        <end position="220"/>
    </location>
</feature>
<dbReference type="GeneTree" id="ENSGT00940000160322"/>